<dbReference type="RefSeq" id="WP_264225445.1">
    <property type="nucleotide sequence ID" value="NZ_CP107716.1"/>
</dbReference>
<organism evidence="1 2">
    <name type="scientific">Pelagibacterium flavum</name>
    <dbReference type="NCBI Taxonomy" id="2984530"/>
    <lineage>
        <taxon>Bacteria</taxon>
        <taxon>Pseudomonadati</taxon>
        <taxon>Pseudomonadota</taxon>
        <taxon>Alphaproteobacteria</taxon>
        <taxon>Hyphomicrobiales</taxon>
        <taxon>Devosiaceae</taxon>
        <taxon>Pelagibacterium</taxon>
    </lineage>
</organism>
<dbReference type="EMBL" id="CP107716">
    <property type="protein sequence ID" value="UYQ71797.1"/>
    <property type="molecule type" value="Genomic_DNA"/>
</dbReference>
<gene>
    <name evidence="1" type="ORF">OF122_17405</name>
</gene>
<reference evidence="1" key="1">
    <citation type="submission" date="2022-10" db="EMBL/GenBank/DDBJ databases">
        <title>YIM 151497 complete genome.</title>
        <authorList>
            <person name="Chen X."/>
        </authorList>
    </citation>
    <scope>NUCLEOTIDE SEQUENCE</scope>
    <source>
        <strain evidence="1">YIM 151497</strain>
    </source>
</reference>
<evidence type="ECO:0000313" key="1">
    <source>
        <dbReference type="EMBL" id="UYQ71797.1"/>
    </source>
</evidence>
<evidence type="ECO:0000313" key="2">
    <source>
        <dbReference type="Proteomes" id="UP001163882"/>
    </source>
</evidence>
<sequence length="64" mass="6395">MGVDGSSPAERLFGFPALFETFNDALGLAGGTGLGLTLIADILLMVGAQAVATVNVIGIVEFVG</sequence>
<name>A0ABY6IR73_9HYPH</name>
<proteinExistence type="predicted"/>
<keyword evidence="2" id="KW-1185">Reference proteome</keyword>
<accession>A0ABY6IR73</accession>
<protein>
    <submittedName>
        <fullName evidence="1">Uncharacterized protein</fullName>
    </submittedName>
</protein>
<dbReference type="Proteomes" id="UP001163882">
    <property type="component" value="Chromosome"/>
</dbReference>